<evidence type="ECO:0000313" key="16">
    <source>
        <dbReference type="EMBL" id="KAF6150434.1"/>
    </source>
</evidence>
<accession>A0A7J7M6N9</accession>
<evidence type="ECO:0000313" key="17">
    <source>
        <dbReference type="Proteomes" id="UP000541444"/>
    </source>
</evidence>
<comment type="function">
    <text evidence="11">Involved in the regulation of the G1/S transition. Increases the DNA binding activity of E2F proteins after heterodimerization.</text>
</comment>
<dbReference type="GO" id="GO:0000977">
    <property type="term" value="F:RNA polymerase II transcription regulatory region sequence-specific DNA binding"/>
    <property type="evidence" value="ECO:0007669"/>
    <property type="project" value="TreeGrafter"/>
</dbReference>
<keyword evidence="4" id="KW-0963">Cytoplasm</keyword>
<dbReference type="InterPro" id="IPR014889">
    <property type="entry name" value="Transc_factor_DP_C"/>
</dbReference>
<keyword evidence="10" id="KW-0131">Cell cycle</keyword>
<comment type="caution">
    <text evidence="16">The sequence shown here is derived from an EMBL/GenBank/DDBJ whole genome shotgun (WGS) entry which is preliminary data.</text>
</comment>
<dbReference type="Gene3D" id="1.10.10.10">
    <property type="entry name" value="Winged helix-like DNA-binding domain superfamily/Winged helix DNA-binding domain"/>
    <property type="match status" value="1"/>
</dbReference>
<protein>
    <submittedName>
        <fullName evidence="16">Uncharacterized protein</fullName>
    </submittedName>
</protein>
<evidence type="ECO:0000256" key="8">
    <source>
        <dbReference type="ARBA" id="ARBA00023163"/>
    </source>
</evidence>
<feature type="domain" description="E2F/DP family winged-helix DNA-binding" evidence="15">
    <location>
        <begin position="95"/>
        <end position="178"/>
    </location>
</feature>
<keyword evidence="8 11" id="KW-0804">Transcription</keyword>
<organism evidence="16 17">
    <name type="scientific">Kingdonia uniflora</name>
    <dbReference type="NCBI Taxonomy" id="39325"/>
    <lineage>
        <taxon>Eukaryota</taxon>
        <taxon>Viridiplantae</taxon>
        <taxon>Streptophyta</taxon>
        <taxon>Embryophyta</taxon>
        <taxon>Tracheophyta</taxon>
        <taxon>Spermatophyta</taxon>
        <taxon>Magnoliopsida</taxon>
        <taxon>Ranunculales</taxon>
        <taxon>Circaeasteraceae</taxon>
        <taxon>Kingdonia</taxon>
    </lineage>
</organism>
<keyword evidence="9 11" id="KW-0539">Nucleus</keyword>
<dbReference type="PANTHER" id="PTHR12548">
    <property type="entry name" value="TRANSCRIPTION FACTOR DP"/>
    <property type="match status" value="1"/>
</dbReference>
<dbReference type="InterPro" id="IPR037241">
    <property type="entry name" value="E2F-DP_heterodim"/>
</dbReference>
<evidence type="ECO:0000256" key="13">
    <source>
        <dbReference type="SAM" id="MobiDB-lite"/>
    </source>
</evidence>
<dbReference type="OrthoDB" id="552115at2759"/>
<evidence type="ECO:0000256" key="3">
    <source>
        <dbReference type="ARBA" id="ARBA00010940"/>
    </source>
</evidence>
<dbReference type="FunFam" id="1.10.10.10:FF:000187">
    <property type="entry name" value="Transcription factor-like protein DPB"/>
    <property type="match status" value="1"/>
</dbReference>
<dbReference type="GO" id="GO:0070176">
    <property type="term" value="C:DRM complex"/>
    <property type="evidence" value="ECO:0007669"/>
    <property type="project" value="UniProtKB-ARBA"/>
</dbReference>
<dbReference type="InterPro" id="IPR038168">
    <property type="entry name" value="TF_DP_C_sf"/>
</dbReference>
<sequence>MTHLQEVGRNHMVLNKGGGSTRSWGGTTTVSGQSMSTASGGGSRGSPSDAGVVVMTSGRLDRASHLDISVDDAGSEEPLVAKKKKRCPRALPGDKSGRGLRQFSMRVCEKVESKVRTTYNEVADELVAEFADPSDSFATPDQQQYDEKNIRRRVYDALNVLMAMDIISKDKKEIQWKGLPCTSLNDVEELKYIGLQNLIHRNEQLYGSGNTPTGGVALPFILVQVLFNLWSGKWSLTARGGSPQVGITSIHNSSRTRVKAYFFYKSHSSTPFELHDDNYVLKAMQLIATPQHDDETYSDGDGNTHMPRLYQPQPTIRSIRSETAGRPLTSPPLPGILKARVKHER</sequence>
<evidence type="ECO:0000256" key="7">
    <source>
        <dbReference type="ARBA" id="ARBA00023125"/>
    </source>
</evidence>
<dbReference type="PANTHER" id="PTHR12548:SF9">
    <property type="entry name" value="TRANSCRIPTION FACTOR DP"/>
    <property type="match status" value="1"/>
</dbReference>
<name>A0A7J7M6N9_9MAGN</name>
<dbReference type="SMART" id="SM01372">
    <property type="entry name" value="E2F_TDP"/>
    <property type="match status" value="1"/>
</dbReference>
<dbReference type="InterPro" id="IPR036390">
    <property type="entry name" value="WH_DNA-bd_sf"/>
</dbReference>
<evidence type="ECO:0000259" key="15">
    <source>
        <dbReference type="SMART" id="SM01372"/>
    </source>
</evidence>
<dbReference type="SUPFAM" id="SSF46785">
    <property type="entry name" value="Winged helix' DNA-binding domain"/>
    <property type="match status" value="1"/>
</dbReference>
<dbReference type="SUPFAM" id="SSF144074">
    <property type="entry name" value="E2F-DP heterodimerization region"/>
    <property type="match status" value="2"/>
</dbReference>
<evidence type="ECO:0000256" key="12">
    <source>
        <dbReference type="RuleBase" id="RU003796"/>
    </source>
</evidence>
<evidence type="ECO:0000256" key="6">
    <source>
        <dbReference type="ARBA" id="ARBA00023054"/>
    </source>
</evidence>
<keyword evidence="7 11" id="KW-0238">DNA-binding</keyword>
<comment type="similarity">
    <text evidence="3 11 12">Belongs to the E2F/DP family.</text>
</comment>
<gene>
    <name evidence="16" type="ORF">GIB67_023933</name>
</gene>
<dbReference type="EMBL" id="JACGCM010001742">
    <property type="protein sequence ID" value="KAF6150434.1"/>
    <property type="molecule type" value="Genomic_DNA"/>
</dbReference>
<keyword evidence="5 11" id="KW-0805">Transcription regulation</keyword>
<reference evidence="16 17" key="1">
    <citation type="journal article" date="2020" name="IScience">
        <title>Genome Sequencing of the Endangered Kingdonia uniflora (Circaeasteraceae, Ranunculales) Reveals Potential Mechanisms of Evolutionary Specialization.</title>
        <authorList>
            <person name="Sun Y."/>
            <person name="Deng T."/>
            <person name="Zhang A."/>
            <person name="Moore M.J."/>
            <person name="Landis J.B."/>
            <person name="Lin N."/>
            <person name="Zhang H."/>
            <person name="Zhang X."/>
            <person name="Huang J."/>
            <person name="Zhang X."/>
            <person name="Sun H."/>
            <person name="Wang H."/>
        </authorList>
    </citation>
    <scope>NUCLEOTIDE SEQUENCE [LARGE SCALE GENOMIC DNA]</scope>
    <source>
        <strain evidence="16">TB1705</strain>
        <tissue evidence="16">Leaf</tissue>
    </source>
</reference>
<evidence type="ECO:0000256" key="2">
    <source>
        <dbReference type="ARBA" id="ARBA00004496"/>
    </source>
</evidence>
<dbReference type="InterPro" id="IPR015648">
    <property type="entry name" value="Transcrpt_fac_DP"/>
</dbReference>
<evidence type="ECO:0000256" key="9">
    <source>
        <dbReference type="ARBA" id="ARBA00023242"/>
    </source>
</evidence>
<evidence type="ECO:0000256" key="11">
    <source>
        <dbReference type="PIRNR" id="PIRNR009404"/>
    </source>
</evidence>
<feature type="domain" description="Transcription factor DP C-terminal" evidence="14">
    <location>
        <begin position="185"/>
        <end position="343"/>
    </location>
</feature>
<dbReference type="AlphaFoldDB" id="A0A7J7M6N9"/>
<evidence type="ECO:0000256" key="4">
    <source>
        <dbReference type="ARBA" id="ARBA00022490"/>
    </source>
</evidence>
<dbReference type="GO" id="GO:0005737">
    <property type="term" value="C:cytoplasm"/>
    <property type="evidence" value="ECO:0007669"/>
    <property type="project" value="UniProtKB-SubCell"/>
</dbReference>
<dbReference type="GO" id="GO:0051726">
    <property type="term" value="P:regulation of cell cycle"/>
    <property type="evidence" value="ECO:0007669"/>
    <property type="project" value="InterPro"/>
</dbReference>
<evidence type="ECO:0000259" key="14">
    <source>
        <dbReference type="SMART" id="SM01138"/>
    </source>
</evidence>
<proteinExistence type="inferred from homology"/>
<evidence type="ECO:0000256" key="1">
    <source>
        <dbReference type="ARBA" id="ARBA00004123"/>
    </source>
</evidence>
<dbReference type="InterPro" id="IPR003316">
    <property type="entry name" value="E2F_WHTH_DNA-bd_dom"/>
</dbReference>
<dbReference type="Proteomes" id="UP000541444">
    <property type="component" value="Unassembled WGS sequence"/>
</dbReference>
<keyword evidence="6" id="KW-0175">Coiled coil</keyword>
<dbReference type="InterPro" id="IPR036388">
    <property type="entry name" value="WH-like_DNA-bd_sf"/>
</dbReference>
<dbReference type="Gene3D" id="1.20.140.80">
    <property type="entry name" value="Transcription factor DP"/>
    <property type="match status" value="1"/>
</dbReference>
<dbReference type="Pfam" id="PF02319">
    <property type="entry name" value="WHD_E2F_TDP"/>
    <property type="match status" value="1"/>
</dbReference>
<keyword evidence="17" id="KW-1185">Reference proteome</keyword>
<dbReference type="SMART" id="SM01138">
    <property type="entry name" value="DP"/>
    <property type="match status" value="1"/>
</dbReference>
<comment type="subcellular location">
    <subcellularLocation>
        <location evidence="2">Cytoplasm</location>
    </subcellularLocation>
    <subcellularLocation>
        <location evidence="1 11 12">Nucleus</location>
    </subcellularLocation>
</comment>
<evidence type="ECO:0000256" key="10">
    <source>
        <dbReference type="ARBA" id="ARBA00023306"/>
    </source>
</evidence>
<feature type="region of interest" description="Disordered" evidence="13">
    <location>
        <begin position="1"/>
        <end position="51"/>
    </location>
</feature>
<evidence type="ECO:0000256" key="5">
    <source>
        <dbReference type="ARBA" id="ARBA00023015"/>
    </source>
</evidence>
<feature type="compositionally biased region" description="Low complexity" evidence="13">
    <location>
        <begin position="21"/>
        <end position="32"/>
    </location>
</feature>
<dbReference type="GO" id="GO:0000981">
    <property type="term" value="F:DNA-binding transcription factor activity, RNA polymerase II-specific"/>
    <property type="evidence" value="ECO:0007669"/>
    <property type="project" value="TreeGrafter"/>
</dbReference>
<dbReference type="PIRSF" id="PIRSF009404">
    <property type="entry name" value="Transcription_factor_DP"/>
    <property type="match status" value="1"/>
</dbReference>